<proteinExistence type="predicted"/>
<dbReference type="OrthoDB" id="6078385at2"/>
<reference evidence="2 3" key="1">
    <citation type="submission" date="2018-08" db="EMBL/GenBank/DDBJ databases">
        <title>Genomic Encyclopedia of Type Strains, Phase IV (KMG-IV): sequencing the most valuable type-strain genomes for metagenomic binning, comparative biology and taxonomic classification.</title>
        <authorList>
            <person name="Goeker M."/>
        </authorList>
    </citation>
    <scope>NUCLEOTIDE SEQUENCE [LARGE SCALE GENOMIC DNA]</scope>
    <source>
        <strain evidence="2 3">DSM 25527</strain>
    </source>
</reference>
<dbReference type="GO" id="GO:0016020">
    <property type="term" value="C:membrane"/>
    <property type="evidence" value="ECO:0007669"/>
    <property type="project" value="InterPro"/>
</dbReference>
<evidence type="ECO:0000256" key="1">
    <source>
        <dbReference type="SAM" id="Phobius"/>
    </source>
</evidence>
<organism evidence="2 3">
    <name type="scientific">Hephaestia caeni</name>
    <dbReference type="NCBI Taxonomy" id="645617"/>
    <lineage>
        <taxon>Bacteria</taxon>
        <taxon>Pseudomonadati</taxon>
        <taxon>Pseudomonadota</taxon>
        <taxon>Alphaproteobacteria</taxon>
        <taxon>Sphingomonadales</taxon>
        <taxon>Sphingomonadaceae</taxon>
        <taxon>Hephaestia</taxon>
    </lineage>
</organism>
<dbReference type="Proteomes" id="UP000266568">
    <property type="component" value="Unassembled WGS sequence"/>
</dbReference>
<dbReference type="Pfam" id="PF03203">
    <property type="entry name" value="MerC"/>
    <property type="match status" value="1"/>
</dbReference>
<feature type="transmembrane region" description="Helical" evidence="1">
    <location>
        <begin position="82"/>
        <end position="100"/>
    </location>
</feature>
<protein>
    <submittedName>
        <fullName evidence="2">MerC mercury resistance protein</fullName>
    </submittedName>
</protein>
<keyword evidence="1" id="KW-1133">Transmembrane helix</keyword>
<dbReference type="InterPro" id="IPR004891">
    <property type="entry name" value="Mercury-R_MerC"/>
</dbReference>
<gene>
    <name evidence="2" type="ORF">DFR49_1526</name>
</gene>
<dbReference type="RefSeq" id="WP_119034990.1">
    <property type="nucleotide sequence ID" value="NZ_QXDC01000002.1"/>
</dbReference>
<keyword evidence="1" id="KW-0812">Transmembrane</keyword>
<feature type="transmembrane region" description="Helical" evidence="1">
    <location>
        <begin position="106"/>
        <end position="123"/>
    </location>
</feature>
<dbReference type="EMBL" id="QXDC01000002">
    <property type="protein sequence ID" value="RIA46962.1"/>
    <property type="molecule type" value="Genomic_DNA"/>
</dbReference>
<feature type="transmembrane region" description="Helical" evidence="1">
    <location>
        <begin position="52"/>
        <end position="70"/>
    </location>
</feature>
<sequence length="128" mass="13176">MTHALRSWTQWLSVHIDRLAIGLSGLCVVHCLASAVLLALLASAGGVLLDPIYHEVGLSLAIGLGVIALGRGALIHGYMMPLAVGSLGLGMMAGALTLPHEGGMEAIWTVIGVGVLALGHDLNRRAVI</sequence>
<feature type="transmembrane region" description="Helical" evidence="1">
    <location>
        <begin position="21"/>
        <end position="46"/>
    </location>
</feature>
<evidence type="ECO:0000313" key="3">
    <source>
        <dbReference type="Proteomes" id="UP000266568"/>
    </source>
</evidence>
<keyword evidence="1" id="KW-0472">Membrane</keyword>
<name>A0A397PD40_9SPHN</name>
<comment type="caution">
    <text evidence="2">The sequence shown here is derived from an EMBL/GenBank/DDBJ whole genome shotgun (WGS) entry which is preliminary data.</text>
</comment>
<accession>A0A397PD40</accession>
<keyword evidence="3" id="KW-1185">Reference proteome</keyword>
<dbReference type="AlphaFoldDB" id="A0A397PD40"/>
<dbReference type="GO" id="GO:0015097">
    <property type="term" value="F:mercury ion transmembrane transporter activity"/>
    <property type="evidence" value="ECO:0007669"/>
    <property type="project" value="InterPro"/>
</dbReference>
<evidence type="ECO:0000313" key="2">
    <source>
        <dbReference type="EMBL" id="RIA46962.1"/>
    </source>
</evidence>